<comment type="function">
    <text evidence="9">An essential GTPase which binds GTP, GDP and possibly (p)ppGpp with moderate affinity, with high nucleotide exchange rates and a fairly low GTP hydrolysis rate. Plays a role in control of the cell cycle, stress response, ribosome biogenesis and in those bacteria that undergo differentiation, in morphogenesis control.</text>
</comment>
<keyword evidence="4 9" id="KW-0479">Metal-binding</keyword>
<evidence type="ECO:0000259" key="10">
    <source>
        <dbReference type="PROSITE" id="PS51710"/>
    </source>
</evidence>
<keyword evidence="5 9" id="KW-0547">Nucleotide-binding</keyword>
<keyword evidence="8 9" id="KW-0342">GTP-binding</keyword>
<dbReference type="InterPro" id="IPR027417">
    <property type="entry name" value="P-loop_NTPase"/>
</dbReference>
<feature type="binding site" evidence="9">
    <location>
        <position position="192"/>
    </location>
    <ligand>
        <name>Mg(2+)</name>
        <dbReference type="ChEBI" id="CHEBI:18420"/>
    </ligand>
</feature>
<evidence type="ECO:0000256" key="5">
    <source>
        <dbReference type="ARBA" id="ARBA00022741"/>
    </source>
</evidence>
<dbReference type="PANTHER" id="PTHR11702">
    <property type="entry name" value="DEVELOPMENTALLY REGULATED GTP-BINDING PROTEIN-RELATED"/>
    <property type="match status" value="1"/>
</dbReference>
<proteinExistence type="inferred from homology"/>
<evidence type="ECO:0000256" key="6">
    <source>
        <dbReference type="ARBA" id="ARBA00022801"/>
    </source>
</evidence>
<keyword evidence="7 9" id="KW-0460">Magnesium</keyword>
<dbReference type="InterPro" id="IPR036726">
    <property type="entry name" value="GTP1_OBG_dom_sf"/>
</dbReference>
<dbReference type="PROSITE" id="PS51883">
    <property type="entry name" value="OBG"/>
    <property type="match status" value="1"/>
</dbReference>
<dbReference type="GO" id="GO:0005525">
    <property type="term" value="F:GTP binding"/>
    <property type="evidence" value="ECO:0007669"/>
    <property type="project" value="UniProtKB-UniRule"/>
</dbReference>
<feature type="domain" description="Obg" evidence="12">
    <location>
        <begin position="1"/>
        <end position="158"/>
    </location>
</feature>
<protein>
    <recommendedName>
        <fullName evidence="9">GTPase Obg</fullName>
        <ecNumber evidence="9">3.6.5.-</ecNumber>
    </recommendedName>
    <alternativeName>
        <fullName evidence="9">GTP-binding protein Obg</fullName>
    </alternativeName>
</protein>
<dbReference type="InterPro" id="IPR006073">
    <property type="entry name" value="GTP-bd"/>
</dbReference>
<dbReference type="CDD" id="cd01898">
    <property type="entry name" value="Obg"/>
    <property type="match status" value="1"/>
</dbReference>
<dbReference type="NCBIfam" id="NF008956">
    <property type="entry name" value="PRK12299.1"/>
    <property type="match status" value="1"/>
</dbReference>
<dbReference type="NCBIfam" id="TIGR02729">
    <property type="entry name" value="Obg_CgtA"/>
    <property type="match status" value="1"/>
</dbReference>
<feature type="binding site" evidence="9">
    <location>
        <begin position="212"/>
        <end position="215"/>
    </location>
    <ligand>
        <name>GTP</name>
        <dbReference type="ChEBI" id="CHEBI:37565"/>
    </ligand>
</feature>
<dbReference type="InterPro" id="IPR006169">
    <property type="entry name" value="GTP1_OBG_dom"/>
</dbReference>
<evidence type="ECO:0000256" key="8">
    <source>
        <dbReference type="ARBA" id="ARBA00023134"/>
    </source>
</evidence>
<comment type="similarity">
    <text evidence="2 9">Belongs to the TRAFAC class OBG-HflX-like GTPase superfamily. OBG GTPase family.</text>
</comment>
<evidence type="ECO:0000256" key="2">
    <source>
        <dbReference type="ARBA" id="ARBA00007699"/>
    </source>
</evidence>
<reference evidence="13" key="1">
    <citation type="journal article" date="2021" name="PeerJ">
        <title>Extensive microbial diversity within the chicken gut microbiome revealed by metagenomics and culture.</title>
        <authorList>
            <person name="Gilroy R."/>
            <person name="Ravi A."/>
            <person name="Getino M."/>
            <person name="Pursley I."/>
            <person name="Horton D.L."/>
            <person name="Alikhan N.F."/>
            <person name="Baker D."/>
            <person name="Gharbi K."/>
            <person name="Hall N."/>
            <person name="Watson M."/>
            <person name="Adriaenssens E.M."/>
            <person name="Foster-Nyarko E."/>
            <person name="Jarju S."/>
            <person name="Secka A."/>
            <person name="Antonio M."/>
            <person name="Oren A."/>
            <person name="Chaudhuri R.R."/>
            <person name="La Ragione R."/>
            <person name="Hildebrand F."/>
            <person name="Pallen M.J."/>
        </authorList>
    </citation>
    <scope>NUCLEOTIDE SEQUENCE</scope>
    <source>
        <strain evidence="13">CHK195-9823</strain>
    </source>
</reference>
<dbReference type="PROSITE" id="PS00905">
    <property type="entry name" value="GTP1_OBG"/>
    <property type="match status" value="1"/>
</dbReference>
<comment type="cofactor">
    <cofactor evidence="1 9">
        <name>Mg(2+)</name>
        <dbReference type="ChEBI" id="CHEBI:18420"/>
    </cofactor>
</comment>
<keyword evidence="6 9" id="KW-0378">Hydrolase</keyword>
<dbReference type="InterPro" id="IPR031167">
    <property type="entry name" value="G_OBG"/>
</dbReference>
<dbReference type="Pfam" id="PF01018">
    <property type="entry name" value="GTP1_OBG"/>
    <property type="match status" value="1"/>
</dbReference>
<dbReference type="NCBIfam" id="TIGR03595">
    <property type="entry name" value="Obg_CgtA_exten"/>
    <property type="match status" value="1"/>
</dbReference>
<accession>A0A9D1TGG7</accession>
<name>A0A9D1TGG7_9FIRM</name>
<evidence type="ECO:0000313" key="14">
    <source>
        <dbReference type="Proteomes" id="UP000886814"/>
    </source>
</evidence>
<dbReference type="SUPFAM" id="SSF52540">
    <property type="entry name" value="P-loop containing nucleoside triphosphate hydrolases"/>
    <property type="match status" value="1"/>
</dbReference>
<evidence type="ECO:0000256" key="4">
    <source>
        <dbReference type="ARBA" id="ARBA00022723"/>
    </source>
</evidence>
<dbReference type="Gene3D" id="3.30.300.350">
    <property type="entry name" value="GTP-binding protein OBG, C-terminal domain"/>
    <property type="match status" value="1"/>
</dbReference>
<dbReference type="InterPro" id="IPR014100">
    <property type="entry name" value="GTP-bd_Obg/CgtA"/>
</dbReference>
<dbReference type="GO" id="GO:0005737">
    <property type="term" value="C:cytoplasm"/>
    <property type="evidence" value="ECO:0007669"/>
    <property type="project" value="UniProtKB-SubCell"/>
</dbReference>
<dbReference type="GO" id="GO:0003924">
    <property type="term" value="F:GTPase activity"/>
    <property type="evidence" value="ECO:0007669"/>
    <property type="project" value="UniProtKB-UniRule"/>
</dbReference>
<dbReference type="PROSITE" id="PS51881">
    <property type="entry name" value="OCT"/>
    <property type="match status" value="1"/>
</dbReference>
<evidence type="ECO:0000259" key="12">
    <source>
        <dbReference type="PROSITE" id="PS51883"/>
    </source>
</evidence>
<feature type="binding site" evidence="9">
    <location>
        <begin position="190"/>
        <end position="194"/>
    </location>
    <ligand>
        <name>GTP</name>
        <dbReference type="ChEBI" id="CHEBI:37565"/>
    </ligand>
</feature>
<feature type="binding site" evidence="9">
    <location>
        <begin position="313"/>
        <end position="315"/>
    </location>
    <ligand>
        <name>GTP</name>
        <dbReference type="ChEBI" id="CHEBI:37565"/>
    </ligand>
</feature>
<reference evidence="13" key="2">
    <citation type="submission" date="2021-04" db="EMBL/GenBank/DDBJ databases">
        <authorList>
            <person name="Gilroy R."/>
        </authorList>
    </citation>
    <scope>NUCLEOTIDE SEQUENCE</scope>
    <source>
        <strain evidence="13">CHK195-9823</strain>
    </source>
</reference>
<evidence type="ECO:0000256" key="3">
    <source>
        <dbReference type="ARBA" id="ARBA00022490"/>
    </source>
</evidence>
<dbReference type="FunFam" id="2.70.210.12:FF:000001">
    <property type="entry name" value="GTPase Obg"/>
    <property type="match status" value="1"/>
</dbReference>
<dbReference type="Pfam" id="PF01926">
    <property type="entry name" value="MMR_HSR1"/>
    <property type="match status" value="1"/>
</dbReference>
<dbReference type="AlphaFoldDB" id="A0A9D1TGG7"/>
<feature type="domain" description="OBG-type G" evidence="10">
    <location>
        <begin position="159"/>
        <end position="332"/>
    </location>
</feature>
<dbReference type="EC" id="3.6.5.-" evidence="9"/>
<dbReference type="NCBIfam" id="NF008954">
    <property type="entry name" value="PRK12296.1"/>
    <property type="match status" value="1"/>
</dbReference>
<evidence type="ECO:0000313" key="13">
    <source>
        <dbReference type="EMBL" id="HIV39914.1"/>
    </source>
</evidence>
<dbReference type="HAMAP" id="MF_01454">
    <property type="entry name" value="GTPase_Obg"/>
    <property type="match status" value="1"/>
</dbReference>
<organism evidence="13 14">
    <name type="scientific">Candidatus Blautia stercorigallinarum</name>
    <dbReference type="NCBI Taxonomy" id="2838501"/>
    <lineage>
        <taxon>Bacteria</taxon>
        <taxon>Bacillati</taxon>
        <taxon>Bacillota</taxon>
        <taxon>Clostridia</taxon>
        <taxon>Lachnospirales</taxon>
        <taxon>Lachnospiraceae</taxon>
        <taxon>Blautia</taxon>
    </lineage>
</organism>
<dbReference type="Proteomes" id="UP000886814">
    <property type="component" value="Unassembled WGS sequence"/>
</dbReference>
<sequence length="430" mass="47448">MFADRAKIYIRSGKGGDGHVSFRRELFVPSGGPDGGDGGRGGDVIFEVDKGLNALSDYRHKRKYAAGDGEPGGKRRCHGADGKDIILKVPEGTVIKDAASGKVIADMSGENTRQVVLKGGRGGNGNQHYATATMQAPKYAQPGQAAQELEVQLELKVIADVGLLGFPNVGKSTLLSRVSNARPQIANYHFTTINPHLGVVDFEGCQGFVIADIPGLIEGASQGVGLGHQFLRHIERTRVLIHLVDAASTEGRDPVDDIYKINKELEAYDPEMMKKPQVIAANKIDAIYPGDEDPVERLRKEFEPQGIRVFGISAVSGKGLKELLYYVKQLLDSIDKEPVVFEQEFFPEDMMIRENLPYTVEKSENDEHIFIVEGPKIEKMLGYTNLDSEKGFLFFQKFLKESGILEDLEKAGIQEGDTVRMYGFDFDYYK</sequence>
<dbReference type="InterPro" id="IPR036346">
    <property type="entry name" value="GTP-bd_prot_GTP1/OBG_C_sf"/>
</dbReference>
<dbReference type="PRINTS" id="PR00326">
    <property type="entry name" value="GTP1OBG"/>
</dbReference>
<evidence type="ECO:0000256" key="1">
    <source>
        <dbReference type="ARBA" id="ARBA00001946"/>
    </source>
</evidence>
<feature type="binding site" evidence="9">
    <location>
        <position position="172"/>
    </location>
    <ligand>
        <name>Mg(2+)</name>
        <dbReference type="ChEBI" id="CHEBI:18420"/>
    </ligand>
</feature>
<evidence type="ECO:0000256" key="7">
    <source>
        <dbReference type="ARBA" id="ARBA00022842"/>
    </source>
</evidence>
<dbReference type="GO" id="GO:0042254">
    <property type="term" value="P:ribosome biogenesis"/>
    <property type="evidence" value="ECO:0007669"/>
    <property type="project" value="UniProtKB-UniRule"/>
</dbReference>
<comment type="caution">
    <text evidence="13">The sequence shown here is derived from an EMBL/GenBank/DDBJ whole genome shotgun (WGS) entry which is preliminary data.</text>
</comment>
<dbReference type="NCBIfam" id="NF008955">
    <property type="entry name" value="PRK12297.1"/>
    <property type="match status" value="1"/>
</dbReference>
<comment type="subunit">
    <text evidence="9">Monomer.</text>
</comment>
<dbReference type="SUPFAM" id="SSF102741">
    <property type="entry name" value="Obg GTP-binding protein C-terminal domain"/>
    <property type="match status" value="1"/>
</dbReference>
<feature type="domain" description="OCT" evidence="11">
    <location>
        <begin position="350"/>
        <end position="430"/>
    </location>
</feature>
<dbReference type="SUPFAM" id="SSF82051">
    <property type="entry name" value="Obg GTP-binding protein N-terminal domain"/>
    <property type="match status" value="1"/>
</dbReference>
<comment type="subcellular location">
    <subcellularLocation>
        <location evidence="9">Cytoplasm</location>
    </subcellularLocation>
</comment>
<dbReference type="PROSITE" id="PS51710">
    <property type="entry name" value="G_OBG"/>
    <property type="match status" value="1"/>
</dbReference>
<keyword evidence="3 9" id="KW-0963">Cytoplasm</keyword>
<evidence type="ECO:0000256" key="9">
    <source>
        <dbReference type="HAMAP-Rule" id="MF_01454"/>
    </source>
</evidence>
<dbReference type="InterPro" id="IPR006074">
    <property type="entry name" value="GTP1-OBG_CS"/>
</dbReference>
<dbReference type="InterPro" id="IPR015349">
    <property type="entry name" value="OCT_dom"/>
</dbReference>
<gene>
    <name evidence="13" type="primary">obgE</name>
    <name evidence="9" type="synonym">obg</name>
    <name evidence="13" type="ORF">H9747_13130</name>
</gene>
<dbReference type="PANTHER" id="PTHR11702:SF31">
    <property type="entry name" value="MITOCHONDRIAL RIBOSOME-ASSOCIATED GTPASE 2"/>
    <property type="match status" value="1"/>
</dbReference>
<dbReference type="Gene3D" id="2.70.210.12">
    <property type="entry name" value="GTP1/OBG domain"/>
    <property type="match status" value="1"/>
</dbReference>
<dbReference type="Gene3D" id="3.40.50.300">
    <property type="entry name" value="P-loop containing nucleotide triphosphate hydrolases"/>
    <property type="match status" value="1"/>
</dbReference>
<feature type="binding site" evidence="9">
    <location>
        <begin position="165"/>
        <end position="172"/>
    </location>
    <ligand>
        <name>GTP</name>
        <dbReference type="ChEBI" id="CHEBI:37565"/>
    </ligand>
</feature>
<dbReference type="GO" id="GO:0000287">
    <property type="term" value="F:magnesium ion binding"/>
    <property type="evidence" value="ECO:0007669"/>
    <property type="project" value="InterPro"/>
</dbReference>
<evidence type="ECO:0000259" key="11">
    <source>
        <dbReference type="PROSITE" id="PS51881"/>
    </source>
</evidence>
<dbReference type="Pfam" id="PF09269">
    <property type="entry name" value="DUF1967"/>
    <property type="match status" value="1"/>
</dbReference>
<feature type="binding site" evidence="9">
    <location>
        <begin position="282"/>
        <end position="285"/>
    </location>
    <ligand>
        <name>GTP</name>
        <dbReference type="ChEBI" id="CHEBI:37565"/>
    </ligand>
</feature>
<dbReference type="EMBL" id="DXIQ01000092">
    <property type="protein sequence ID" value="HIV39914.1"/>
    <property type="molecule type" value="Genomic_DNA"/>
</dbReference>
<dbReference type="InterPro" id="IPR045086">
    <property type="entry name" value="OBG_GTPase"/>
</dbReference>